<evidence type="ECO:0000256" key="1">
    <source>
        <dbReference type="SAM" id="Phobius"/>
    </source>
</evidence>
<reference evidence="3 4" key="1">
    <citation type="journal article" date="2020" name="ISME J.">
        <title>Comparative genomics reveals insights into cyanobacterial evolution and habitat adaptation.</title>
        <authorList>
            <person name="Chen M.Y."/>
            <person name="Teng W.K."/>
            <person name="Zhao L."/>
            <person name="Hu C.X."/>
            <person name="Zhou Y.K."/>
            <person name="Han B.P."/>
            <person name="Song L.R."/>
            <person name="Shu W.S."/>
        </authorList>
    </citation>
    <scope>NUCLEOTIDE SEQUENCE [LARGE SCALE GENOMIC DNA]</scope>
    <source>
        <strain evidence="3 4">FACHB-248</strain>
    </source>
</reference>
<sequence length="683" mass="78216">MANHDNLSNIIERILNGSQTQDDIEQLRRSLNMAGSVLQLVSQDGKFNTNIGQITGGEVHLGDRIYQGADAETIRQVLQQVLAENTDSAQIELPPIDANYRLIHYVITFLSLLSNLITWILLGFFAKSEFPIDYVWKLIVACLKGPEYLSKVLNKEQLKLYQIQQNAFLLEEKIKQGISGLNELNKREYSIDILERTIKRLYKEIESRDESIFRIIRKLERQKRLIQINLAPLKQREDPKLYKLEKLLQIITEGTTLLERDFERIEYILKSLSDKYNVSSQTPSTDSASNLLEELNQIINRNSQSMELSRLSTLKRVLYLLQWVFSSQNNSFYPDFSLIKSDNINEEKKILEDSTNYNLDDPPASDNNANQNTDINLANNSEESKQRIINRESWINLVNAQIEKALTETNAASPNWVEKVTQGIIKEWIKRVSIYGFDNQNLARIELAYDIDWNNQETKFWNSRSSERTINLDEAIEKFKVFSLERTLVVEFRVYYTHPENSDFYNKELGFSPAEPVKWATQGKVFKGLILELQKLVGIELFPKLSIELNFGPNIYRKATSSNSTYTDPSAGCIVAFGIALLFILLISLVSSNQESKISPFQQNSSKGGLSPTKHKQRISGVIQVNRSGVNAANLRLTPNGQKIGFLPNGTRVILGELSSDRRWRRVTTQDGRSGWLLAEFVQ</sequence>
<dbReference type="RefSeq" id="WP_029630961.1">
    <property type="nucleotide sequence ID" value="NZ_JACJTA010000062.1"/>
</dbReference>
<dbReference type="Proteomes" id="UP000660380">
    <property type="component" value="Unassembled WGS sequence"/>
</dbReference>
<feature type="domain" description="Effector-associated" evidence="2">
    <location>
        <begin position="1"/>
        <end position="81"/>
    </location>
</feature>
<keyword evidence="1" id="KW-0812">Transmembrane</keyword>
<keyword evidence="1" id="KW-1133">Transmembrane helix</keyword>
<comment type="caution">
    <text evidence="3">The sequence shown here is derived from an EMBL/GenBank/DDBJ whole genome shotgun (WGS) entry which is preliminary data.</text>
</comment>
<evidence type="ECO:0000259" key="2">
    <source>
        <dbReference type="Pfam" id="PF19954"/>
    </source>
</evidence>
<dbReference type="InterPro" id="IPR045429">
    <property type="entry name" value="EAD10"/>
</dbReference>
<organism evidence="3 4">
    <name type="scientific">Scytonema hofmannii FACHB-248</name>
    <dbReference type="NCBI Taxonomy" id="1842502"/>
    <lineage>
        <taxon>Bacteria</taxon>
        <taxon>Bacillati</taxon>
        <taxon>Cyanobacteriota</taxon>
        <taxon>Cyanophyceae</taxon>
        <taxon>Nostocales</taxon>
        <taxon>Scytonemataceae</taxon>
        <taxon>Scytonema</taxon>
    </lineage>
</organism>
<feature type="transmembrane region" description="Helical" evidence="1">
    <location>
        <begin position="102"/>
        <end position="125"/>
    </location>
</feature>
<accession>A0ABR8GW91</accession>
<evidence type="ECO:0000313" key="3">
    <source>
        <dbReference type="EMBL" id="MBD2607390.1"/>
    </source>
</evidence>
<dbReference type="EMBL" id="JACJTA010000062">
    <property type="protein sequence ID" value="MBD2607390.1"/>
    <property type="molecule type" value="Genomic_DNA"/>
</dbReference>
<evidence type="ECO:0000313" key="4">
    <source>
        <dbReference type="Proteomes" id="UP000660380"/>
    </source>
</evidence>
<proteinExistence type="predicted"/>
<keyword evidence="4" id="KW-1185">Reference proteome</keyword>
<gene>
    <name evidence="3" type="ORF">H6G81_23400</name>
</gene>
<dbReference type="Pfam" id="PF19954">
    <property type="entry name" value="EAD10"/>
    <property type="match status" value="1"/>
</dbReference>
<protein>
    <submittedName>
        <fullName evidence="3">SH3 domain-containing protein</fullName>
    </submittedName>
</protein>
<name>A0ABR8GW91_9CYAN</name>
<keyword evidence="1" id="KW-0472">Membrane</keyword>